<dbReference type="Proteomes" id="UP001159427">
    <property type="component" value="Unassembled WGS sequence"/>
</dbReference>
<comment type="caution">
    <text evidence="12">The sequence shown here is derived from an EMBL/GenBank/DDBJ whole genome shotgun (WGS) entry which is preliminary data.</text>
</comment>
<evidence type="ECO:0000256" key="10">
    <source>
        <dbReference type="SAM" id="MobiDB-lite"/>
    </source>
</evidence>
<keyword evidence="13" id="KW-1185">Reference proteome</keyword>
<protein>
    <recommendedName>
        <fullName evidence="4 9">ER membrane protein complex subunit 4</fullName>
    </recommendedName>
</protein>
<feature type="compositionally biased region" description="Basic and acidic residues" evidence="10">
    <location>
        <begin position="39"/>
        <end position="54"/>
    </location>
</feature>
<evidence type="ECO:0000256" key="3">
    <source>
        <dbReference type="ARBA" id="ARBA00011276"/>
    </source>
</evidence>
<reference evidence="12 13" key="1">
    <citation type="submission" date="2022-05" db="EMBL/GenBank/DDBJ databases">
        <authorList>
            <consortium name="Genoscope - CEA"/>
            <person name="William W."/>
        </authorList>
    </citation>
    <scope>NUCLEOTIDE SEQUENCE [LARGE SCALE GENOMIC DNA]</scope>
</reference>
<dbReference type="PANTHER" id="PTHR19315">
    <property type="entry name" value="ER MEMBRANE PROTEIN COMPLEX SUBUNIT 4"/>
    <property type="match status" value="1"/>
</dbReference>
<gene>
    <name evidence="12" type="ORF">PEVE_00029399</name>
</gene>
<dbReference type="Pfam" id="PF06417">
    <property type="entry name" value="EMC4"/>
    <property type="match status" value="1"/>
</dbReference>
<evidence type="ECO:0000256" key="5">
    <source>
        <dbReference type="ARBA" id="ARBA00022692"/>
    </source>
</evidence>
<dbReference type="InterPro" id="IPR009445">
    <property type="entry name" value="TMEM85/Emc4"/>
</dbReference>
<dbReference type="EMBL" id="CALNXI010000410">
    <property type="protein sequence ID" value="CAH3026553.1"/>
    <property type="molecule type" value="Genomic_DNA"/>
</dbReference>
<proteinExistence type="inferred from homology"/>
<feature type="transmembrane region" description="Helical" evidence="11">
    <location>
        <begin position="129"/>
        <end position="146"/>
    </location>
</feature>
<evidence type="ECO:0000256" key="1">
    <source>
        <dbReference type="ARBA" id="ARBA00004477"/>
    </source>
</evidence>
<evidence type="ECO:0000256" key="7">
    <source>
        <dbReference type="ARBA" id="ARBA00022989"/>
    </source>
</evidence>
<keyword evidence="6" id="KW-0256">Endoplasmic reticulum</keyword>
<evidence type="ECO:0000256" key="2">
    <source>
        <dbReference type="ARBA" id="ARBA00007715"/>
    </source>
</evidence>
<evidence type="ECO:0000256" key="4">
    <source>
        <dbReference type="ARBA" id="ARBA00020820"/>
    </source>
</evidence>
<sequence length="178" mass="20178">MANRSISKRPTNKWSIDLTSRPRYIQFVQHSDLPSPPGFKRENQSQHVESREANSTHLVAKKSWDIALGPFKQIPMNLFIMYMAGNSISIFPIMMVGMMFLRPVKALLAIKSTFVSIEGEHDHAMQQKFFYLLGNLSLVALALYKCHSMGLLPTATSDWLAFMEHKARLEFSGGGFIL</sequence>
<organism evidence="12 13">
    <name type="scientific">Porites evermanni</name>
    <dbReference type="NCBI Taxonomy" id="104178"/>
    <lineage>
        <taxon>Eukaryota</taxon>
        <taxon>Metazoa</taxon>
        <taxon>Cnidaria</taxon>
        <taxon>Anthozoa</taxon>
        <taxon>Hexacorallia</taxon>
        <taxon>Scleractinia</taxon>
        <taxon>Fungiina</taxon>
        <taxon>Poritidae</taxon>
        <taxon>Porites</taxon>
    </lineage>
</organism>
<comment type="subcellular location">
    <subcellularLocation>
        <location evidence="1">Endoplasmic reticulum membrane</location>
        <topology evidence="1">Multi-pass membrane protein</topology>
    </subcellularLocation>
</comment>
<dbReference type="PIRSF" id="PIRSF017207">
    <property type="entry name" value="UCP017207_TM-p85"/>
    <property type="match status" value="1"/>
</dbReference>
<feature type="region of interest" description="Disordered" evidence="10">
    <location>
        <begin position="32"/>
        <end position="54"/>
    </location>
</feature>
<feature type="transmembrane region" description="Helical" evidence="11">
    <location>
        <begin position="79"/>
        <end position="101"/>
    </location>
</feature>
<evidence type="ECO:0000313" key="12">
    <source>
        <dbReference type="EMBL" id="CAH3026553.1"/>
    </source>
</evidence>
<evidence type="ECO:0000256" key="9">
    <source>
        <dbReference type="PIRNR" id="PIRNR017207"/>
    </source>
</evidence>
<evidence type="ECO:0000313" key="13">
    <source>
        <dbReference type="Proteomes" id="UP001159427"/>
    </source>
</evidence>
<name>A0ABN8MAB1_9CNID</name>
<keyword evidence="5 11" id="KW-0812">Transmembrane</keyword>
<evidence type="ECO:0000256" key="11">
    <source>
        <dbReference type="SAM" id="Phobius"/>
    </source>
</evidence>
<keyword evidence="7 11" id="KW-1133">Transmembrane helix</keyword>
<keyword evidence="8 9" id="KW-0472">Membrane</keyword>
<evidence type="ECO:0000256" key="8">
    <source>
        <dbReference type="ARBA" id="ARBA00023136"/>
    </source>
</evidence>
<comment type="subunit">
    <text evidence="3">Component of the ER membrane protein complex (EMC).</text>
</comment>
<evidence type="ECO:0000256" key="6">
    <source>
        <dbReference type="ARBA" id="ARBA00022824"/>
    </source>
</evidence>
<comment type="similarity">
    <text evidence="2 9">Belongs to the EMC4 family.</text>
</comment>
<accession>A0ABN8MAB1</accession>